<gene>
    <name evidence="1" type="ORF">H8R92_00070</name>
</gene>
<dbReference type="RefSeq" id="WP_022212111.1">
    <property type="nucleotide sequence ID" value="NZ_JACOOQ010000001.1"/>
</dbReference>
<protein>
    <submittedName>
        <fullName evidence="1">Uncharacterized protein</fullName>
    </submittedName>
</protein>
<reference evidence="1" key="1">
    <citation type="submission" date="2020-08" db="EMBL/GenBank/DDBJ databases">
        <title>Genome public.</title>
        <authorList>
            <person name="Liu C."/>
            <person name="Sun Q."/>
        </authorList>
    </citation>
    <scope>NUCLEOTIDE SEQUENCE</scope>
    <source>
        <strain evidence="1">NSJ-42</strain>
    </source>
</reference>
<organism evidence="1 2">
    <name type="scientific">Clostridium lentum</name>
    <dbReference type="NCBI Taxonomy" id="2763037"/>
    <lineage>
        <taxon>Bacteria</taxon>
        <taxon>Bacillati</taxon>
        <taxon>Bacillota</taxon>
        <taxon>Clostridia</taxon>
        <taxon>Eubacteriales</taxon>
        <taxon>Clostridiaceae</taxon>
        <taxon>Clostridium</taxon>
    </lineage>
</organism>
<accession>A0A8I0DN78</accession>
<dbReference type="Gene3D" id="3.40.1190.20">
    <property type="match status" value="1"/>
</dbReference>
<comment type="caution">
    <text evidence="1">The sequence shown here is derived from an EMBL/GenBank/DDBJ whole genome shotgun (WGS) entry which is preliminary data.</text>
</comment>
<dbReference type="EMBL" id="JACOOQ010000001">
    <property type="protein sequence ID" value="MBC5638846.1"/>
    <property type="molecule type" value="Genomic_DNA"/>
</dbReference>
<name>A0A8I0DN78_9CLOT</name>
<evidence type="ECO:0000313" key="1">
    <source>
        <dbReference type="EMBL" id="MBC5638846.1"/>
    </source>
</evidence>
<evidence type="ECO:0000313" key="2">
    <source>
        <dbReference type="Proteomes" id="UP000662088"/>
    </source>
</evidence>
<keyword evidence="2" id="KW-1185">Reference proteome</keyword>
<dbReference type="Proteomes" id="UP000662088">
    <property type="component" value="Unassembled WGS sequence"/>
</dbReference>
<proteinExistence type="predicted"/>
<dbReference type="InterPro" id="IPR029056">
    <property type="entry name" value="Ribokinase-like"/>
</dbReference>
<dbReference type="AlphaFoldDB" id="A0A8I0DN78"/>
<sequence length="56" mass="6120">MIITSLVAQGHSNMDSALLGTYIHGLAANIILRDRYFIIAGHLNRKYSLCDGNSIS</sequence>